<evidence type="ECO:0000313" key="2">
    <source>
        <dbReference type="Proteomes" id="UP000322976"/>
    </source>
</evidence>
<protein>
    <submittedName>
        <fullName evidence="1">Lecithin--cholesterol acyltransferase</fullName>
    </submittedName>
</protein>
<dbReference type="Gene3D" id="3.40.50.1820">
    <property type="entry name" value="alpha/beta hydrolase"/>
    <property type="match status" value="1"/>
</dbReference>
<dbReference type="SUPFAM" id="SSF53474">
    <property type="entry name" value="alpha/beta-Hydrolases"/>
    <property type="match status" value="1"/>
</dbReference>
<evidence type="ECO:0000313" key="1">
    <source>
        <dbReference type="EMBL" id="TZE82692.1"/>
    </source>
</evidence>
<dbReference type="PANTHER" id="PTHR37946">
    <property type="entry name" value="SLL1969 PROTEIN"/>
    <property type="match status" value="1"/>
</dbReference>
<accession>A0A5D8QDW0</accession>
<keyword evidence="1" id="KW-0012">Acyltransferase</keyword>
<organism evidence="1 2">
    <name type="scientific">Calorimonas adulescens</name>
    <dbReference type="NCBI Taxonomy" id="2606906"/>
    <lineage>
        <taxon>Bacteria</taxon>
        <taxon>Bacillati</taxon>
        <taxon>Bacillota</taxon>
        <taxon>Clostridia</taxon>
        <taxon>Thermoanaerobacterales</taxon>
        <taxon>Thermoanaerobacteraceae</taxon>
        <taxon>Calorimonas</taxon>
    </lineage>
</organism>
<proteinExistence type="predicted"/>
<dbReference type="PANTHER" id="PTHR37946:SF1">
    <property type="entry name" value="SLL1969 PROTEIN"/>
    <property type="match status" value="1"/>
</dbReference>
<dbReference type="InterPro" id="IPR029058">
    <property type="entry name" value="AB_hydrolase_fold"/>
</dbReference>
<sequence>MHCGEVYGYITITKCTVILLMLCIIHKRQKSQQNLWGGLMKPVIIVPGLYASIPNPLAKNGYSLGFSERFYGPLIDGLTSMGYVMDKDLFVACYPWWENIRFISSKFLVPMIDTAKNACKCDDVILICHSMGGLVARDYIQDNGYRNDVDKLIMLGTPNAGSANAYYAWEGGDLAPTPDFDPLNIFYKAFVWMISRQHLLPHPKDVIRNHIKSIKELMPVREYGNYIFTYKNGEIDFIPIREMKEKNDYLAELNKRFDILEERCRLYLFGGTGHYTNEYIQVSSKKDKCWEDGKPEGVVRNLEGDGTVLLKSLRVKSNAIEVKSLHTDLMGKALEQISKILNINYKGHFETEKIDNYLSIIVPKGVDLYEDVEDLKFSKVTIYDRFDWYLMFNVKKRDYRFRIRENLPVSDIFIDTMKNGVNVYKEYRRTTSEFVIKGEDIN</sequence>
<dbReference type="ESTHER" id="9theo-a0a5d8qdw0">
    <property type="family name" value="Bacterial_EstLip_FamXIV"/>
</dbReference>
<keyword evidence="1" id="KW-0808">Transferase</keyword>
<name>A0A5D8QDW0_9THEO</name>
<reference evidence="1 2" key="1">
    <citation type="submission" date="2019-08" db="EMBL/GenBank/DDBJ databases">
        <title>Calorimonas adulescens gen. nov., sp. nov., an anaerobic thermophilic bacterium from Sakhalin hot spring.</title>
        <authorList>
            <person name="Khomyakova M.A."/>
            <person name="Merkel A.Y."/>
            <person name="Novikov A."/>
            <person name="Bonch-Osmolovskaya E.A."/>
            <person name="Slobodkin A.I."/>
        </authorList>
    </citation>
    <scope>NUCLEOTIDE SEQUENCE [LARGE SCALE GENOMIC DNA]</scope>
    <source>
        <strain evidence="1 2">A05MB</strain>
    </source>
</reference>
<gene>
    <name evidence="1" type="ORF">FWJ32_03570</name>
</gene>
<comment type="caution">
    <text evidence="1">The sequence shown here is derived from an EMBL/GenBank/DDBJ whole genome shotgun (WGS) entry which is preliminary data.</text>
</comment>
<dbReference type="EMBL" id="VTPS01000004">
    <property type="protein sequence ID" value="TZE82692.1"/>
    <property type="molecule type" value="Genomic_DNA"/>
</dbReference>
<dbReference type="GO" id="GO:0008374">
    <property type="term" value="F:O-acyltransferase activity"/>
    <property type="evidence" value="ECO:0007669"/>
    <property type="project" value="InterPro"/>
</dbReference>
<dbReference type="Proteomes" id="UP000322976">
    <property type="component" value="Unassembled WGS sequence"/>
</dbReference>
<dbReference type="AlphaFoldDB" id="A0A5D8QDW0"/>
<dbReference type="Pfam" id="PF02450">
    <property type="entry name" value="LCAT"/>
    <property type="match status" value="1"/>
</dbReference>
<dbReference type="InterPro" id="IPR003386">
    <property type="entry name" value="LACT/PDAT_acylTrfase"/>
</dbReference>
<dbReference type="GO" id="GO:0006629">
    <property type="term" value="P:lipid metabolic process"/>
    <property type="evidence" value="ECO:0007669"/>
    <property type="project" value="InterPro"/>
</dbReference>
<keyword evidence="2" id="KW-1185">Reference proteome</keyword>